<proteinExistence type="predicted"/>
<dbReference type="InterPro" id="IPR050271">
    <property type="entry name" value="UDP-glycosyltransferase"/>
</dbReference>
<dbReference type="PANTHER" id="PTHR48043:SF145">
    <property type="entry name" value="FI06409P-RELATED"/>
    <property type="match status" value="1"/>
</dbReference>
<dbReference type="OrthoDB" id="9805366at2"/>
<accession>A0A4Q9R6T9</accession>
<evidence type="ECO:0000259" key="3">
    <source>
        <dbReference type="Pfam" id="PF06722"/>
    </source>
</evidence>
<dbReference type="GO" id="GO:0008194">
    <property type="term" value="F:UDP-glycosyltransferase activity"/>
    <property type="evidence" value="ECO:0007669"/>
    <property type="project" value="InterPro"/>
</dbReference>
<dbReference type="RefSeq" id="WP_131184032.1">
    <property type="nucleotide sequence ID" value="NZ_QJUO01000009.1"/>
</dbReference>
<dbReference type="SUPFAM" id="SSF53756">
    <property type="entry name" value="UDP-Glycosyltransferase/glycogen phosphorylase"/>
    <property type="match status" value="1"/>
</dbReference>
<dbReference type="PANTHER" id="PTHR48043">
    <property type="entry name" value="EG:EG0003.4 PROTEIN-RELATED"/>
    <property type="match status" value="1"/>
</dbReference>
<evidence type="ECO:0000256" key="1">
    <source>
        <dbReference type="ARBA" id="ARBA00022676"/>
    </source>
</evidence>
<dbReference type="Proteomes" id="UP000292639">
    <property type="component" value="Unassembled WGS sequence"/>
</dbReference>
<protein>
    <recommendedName>
        <fullName evidence="3">Erythromycin biosynthesis protein CIII-like C-terminal domain-containing protein</fullName>
    </recommendedName>
</protein>
<keyword evidence="5" id="KW-1185">Reference proteome</keyword>
<sequence>MSQNNPLILFMLLPETSAYNASFTLARRLREQGYRILYGGPERFEEHVQAQGFDYERLEVPEPEFIKTPEGQPEPGAIGRWRRTRKVIRYYRRELRALLERSVARFAEIDPALVLFDPLIWPYAELPLRSGVPMISFSTTLAAYFNLQVPPVFSDIPAGDPERWQVRLRNLFAWSRCILKARFNLFMYEKLFPLFYALPPQASGVKRIRQLGGILRWGEYGPRLIVPELVVAPRELDFPQLVASNDRTYIGACVDTARSDGEFDWSDLDRSKPLVYCSLGTYSEWFRNGRGLFVSVIEALRQHENLQAIVQVGNVADIESFGELPERIRLVKKVPQLEVLERADIFITHAGFSSTREACYFGVPVIAFPYCNDGLGNAARLVHHGMGVRGDFTKVTSAMVLDLLKEVQGEQYSAAAKRMQVHFRQQADCLAGLEFIERFLSAECNLGSVERKVWGTHFHQKHSV</sequence>
<name>A0A4Q9R6T9_9GAMM</name>
<evidence type="ECO:0000313" key="5">
    <source>
        <dbReference type="Proteomes" id="UP000292639"/>
    </source>
</evidence>
<comment type="caution">
    <text evidence="4">The sequence shown here is derived from an EMBL/GenBank/DDBJ whole genome shotgun (WGS) entry which is preliminary data.</text>
</comment>
<dbReference type="Gene3D" id="3.40.50.2000">
    <property type="entry name" value="Glycogen Phosphorylase B"/>
    <property type="match status" value="2"/>
</dbReference>
<gene>
    <name evidence="4" type="ORF">DNJ96_11035</name>
</gene>
<dbReference type="GO" id="GO:0016758">
    <property type="term" value="F:hexosyltransferase activity"/>
    <property type="evidence" value="ECO:0007669"/>
    <property type="project" value="UniProtKB-ARBA"/>
</dbReference>
<keyword evidence="1" id="KW-0328">Glycosyltransferase</keyword>
<dbReference type="CDD" id="cd03784">
    <property type="entry name" value="GT1_Gtf-like"/>
    <property type="match status" value="1"/>
</dbReference>
<dbReference type="EMBL" id="QJUP01000013">
    <property type="protein sequence ID" value="TBU96300.1"/>
    <property type="molecule type" value="Genomic_DNA"/>
</dbReference>
<evidence type="ECO:0000256" key="2">
    <source>
        <dbReference type="ARBA" id="ARBA00022679"/>
    </source>
</evidence>
<dbReference type="Pfam" id="PF06722">
    <property type="entry name" value="EryCIII-like_C"/>
    <property type="match status" value="1"/>
</dbReference>
<organism evidence="4 5">
    <name type="scientific">Stutzerimonas kirkiae</name>
    <dbReference type="NCBI Taxonomy" id="2211392"/>
    <lineage>
        <taxon>Bacteria</taxon>
        <taxon>Pseudomonadati</taxon>
        <taxon>Pseudomonadota</taxon>
        <taxon>Gammaproteobacteria</taxon>
        <taxon>Pseudomonadales</taxon>
        <taxon>Pseudomonadaceae</taxon>
        <taxon>Stutzerimonas</taxon>
    </lineage>
</organism>
<dbReference type="AlphaFoldDB" id="A0A4Q9R6T9"/>
<feature type="domain" description="Erythromycin biosynthesis protein CIII-like C-terminal" evidence="3">
    <location>
        <begin position="317"/>
        <end position="420"/>
    </location>
</feature>
<reference evidence="4 5" key="1">
    <citation type="submission" date="2018-06" db="EMBL/GenBank/DDBJ databases">
        <title>Three novel Pseudomonas species isolated from symptomatic oak.</title>
        <authorList>
            <person name="Bueno-Gonzalez V."/>
            <person name="Brady C."/>
        </authorList>
    </citation>
    <scope>NUCLEOTIDE SEQUENCE [LARGE SCALE GENOMIC DNA]</scope>
    <source>
        <strain evidence="4 5">P17C</strain>
    </source>
</reference>
<evidence type="ECO:0000313" key="4">
    <source>
        <dbReference type="EMBL" id="TBU96300.1"/>
    </source>
</evidence>
<dbReference type="InterPro" id="IPR002213">
    <property type="entry name" value="UDP_glucos_trans"/>
</dbReference>
<keyword evidence="2" id="KW-0808">Transferase</keyword>
<dbReference type="InterPro" id="IPR010610">
    <property type="entry name" value="EryCIII-like_C"/>
</dbReference>